<keyword evidence="2" id="KW-1185">Reference proteome</keyword>
<organism evidence="1 2">
    <name type="scientific">Actinopolyspora mzabensis</name>
    <dbReference type="NCBI Taxonomy" id="995066"/>
    <lineage>
        <taxon>Bacteria</taxon>
        <taxon>Bacillati</taxon>
        <taxon>Actinomycetota</taxon>
        <taxon>Actinomycetes</taxon>
        <taxon>Actinopolysporales</taxon>
        <taxon>Actinopolysporaceae</taxon>
        <taxon>Actinopolyspora</taxon>
    </lineage>
</organism>
<dbReference type="InterPro" id="IPR052922">
    <property type="entry name" value="Cytidylate_Kinase-2"/>
</dbReference>
<gene>
    <name evidence="1" type="ORF">SAMN04487820_103302</name>
</gene>
<proteinExistence type="predicted"/>
<dbReference type="OrthoDB" id="3199600at2"/>
<evidence type="ECO:0000313" key="1">
    <source>
        <dbReference type="EMBL" id="SDJ98831.1"/>
    </source>
</evidence>
<dbReference type="PANTHER" id="PTHR37816:SF1">
    <property type="entry name" value="TOXIN"/>
    <property type="match status" value="1"/>
</dbReference>
<dbReference type="InterPro" id="IPR027417">
    <property type="entry name" value="P-loop_NTPase"/>
</dbReference>
<dbReference type="GO" id="GO:0016301">
    <property type="term" value="F:kinase activity"/>
    <property type="evidence" value="ECO:0007669"/>
    <property type="project" value="UniProtKB-KW"/>
</dbReference>
<dbReference type="RefSeq" id="WP_143013016.1">
    <property type="nucleotide sequence ID" value="NZ_FNFM01000003.1"/>
</dbReference>
<keyword evidence="1" id="KW-0808">Transferase</keyword>
<dbReference type="SUPFAM" id="SSF52540">
    <property type="entry name" value="P-loop containing nucleoside triphosphate hydrolases"/>
    <property type="match status" value="1"/>
</dbReference>
<dbReference type="Proteomes" id="UP000199213">
    <property type="component" value="Unassembled WGS sequence"/>
</dbReference>
<dbReference type="EMBL" id="FNFM01000003">
    <property type="protein sequence ID" value="SDJ98831.1"/>
    <property type="molecule type" value="Genomic_DNA"/>
</dbReference>
<dbReference type="AlphaFoldDB" id="A0A1G8Y7Z0"/>
<dbReference type="PANTHER" id="PTHR37816">
    <property type="entry name" value="YALI0E33011P"/>
    <property type="match status" value="1"/>
</dbReference>
<sequence>MVSLDEFYWRPGWRRPDRQWWRGRQKQLLAGQSWIADGNYWSTLDIRLSRADTVIVLDRPRRVCLLRVLWRNCRYHGQAAQAEGCPERISWGFLSYLWSFPRQHRPRLLAEIDRHAPTRVIRLRSNRDTRRFLAAM</sequence>
<accession>A0A1G8Y7Z0</accession>
<name>A0A1G8Y7Z0_ACTMZ</name>
<evidence type="ECO:0000313" key="2">
    <source>
        <dbReference type="Proteomes" id="UP000199213"/>
    </source>
</evidence>
<keyword evidence="1" id="KW-0418">Kinase</keyword>
<protein>
    <submittedName>
        <fullName evidence="1">Adenylate kinase</fullName>
    </submittedName>
</protein>
<reference evidence="2" key="1">
    <citation type="submission" date="2016-10" db="EMBL/GenBank/DDBJ databases">
        <authorList>
            <person name="Varghese N."/>
            <person name="Submissions S."/>
        </authorList>
    </citation>
    <scope>NUCLEOTIDE SEQUENCE [LARGE SCALE GENOMIC DNA]</scope>
    <source>
        <strain evidence="2">DSM 45460</strain>
    </source>
</reference>